<accession>A0A8R1YQS4</accession>
<protein>
    <submittedName>
        <fullName evidence="2">Uncharacterized protein</fullName>
    </submittedName>
</protein>
<name>A0A454Y1K2_PRIPA</name>
<dbReference type="Gene3D" id="1.20.1270.60">
    <property type="entry name" value="Arfaptin homology (AH) domain/BAR domain"/>
    <property type="match status" value="1"/>
</dbReference>
<keyword evidence="3" id="KW-1185">Reference proteome</keyword>
<evidence type="ECO:0000256" key="1">
    <source>
        <dbReference type="SAM" id="MobiDB-lite"/>
    </source>
</evidence>
<reference evidence="3" key="1">
    <citation type="journal article" date="2008" name="Nat. Genet.">
        <title>The Pristionchus pacificus genome provides a unique perspective on nematode lifestyle and parasitism.</title>
        <authorList>
            <person name="Dieterich C."/>
            <person name="Clifton S.W."/>
            <person name="Schuster L.N."/>
            <person name="Chinwalla A."/>
            <person name="Delehaunty K."/>
            <person name="Dinkelacker I."/>
            <person name="Fulton L."/>
            <person name="Fulton R."/>
            <person name="Godfrey J."/>
            <person name="Minx P."/>
            <person name="Mitreva M."/>
            <person name="Roeseler W."/>
            <person name="Tian H."/>
            <person name="Witte H."/>
            <person name="Yang S.P."/>
            <person name="Wilson R.K."/>
            <person name="Sommer R.J."/>
        </authorList>
    </citation>
    <scope>NUCLEOTIDE SEQUENCE [LARGE SCALE GENOMIC DNA]</scope>
    <source>
        <strain evidence="3">PS312</strain>
    </source>
</reference>
<dbReference type="AlphaFoldDB" id="A0A454Y1K2"/>
<evidence type="ECO:0000313" key="3">
    <source>
        <dbReference type="Proteomes" id="UP000005239"/>
    </source>
</evidence>
<accession>A0A454Y1K2</accession>
<feature type="compositionally biased region" description="Polar residues" evidence="1">
    <location>
        <begin position="1"/>
        <end position="19"/>
    </location>
</feature>
<gene>
    <name evidence="2" type="primary">WBGene00272369</name>
</gene>
<proteinExistence type="predicted"/>
<sequence length="290" mass="31325">MPSDAGASTPNSKSYSSSGQAGGKPRRRGISPGNLGGLGTFRKATVVVKRTPYPKALTLALNDYDQYREATENMFGCLLNLIQPNGMYRGVTGTSLILKPPEGQEPHEALYAALAAKPMVLNNQPKLQEDLDKSTAVVGKMGEEKSAFFKAAESKMAHLSFFVYKFTVDFEEARAVMEKSRDSVDSASNALKRAGKNTVSAAEVIDCNPTVISLYRTPQSALNLAAAEYKKAVEAVLSLLTAIPELKKKHYIEIEDVVTMLVDHNTEMIKCLSDVRMADPSGTSKAPNTG</sequence>
<reference evidence="2" key="2">
    <citation type="submission" date="2022-06" db="UniProtKB">
        <authorList>
            <consortium name="EnsemblMetazoa"/>
        </authorList>
    </citation>
    <scope>IDENTIFICATION</scope>
    <source>
        <strain evidence="2">PS312</strain>
    </source>
</reference>
<dbReference type="InterPro" id="IPR027267">
    <property type="entry name" value="AH/BAR_dom_sf"/>
</dbReference>
<dbReference type="EnsemblMetazoa" id="PPA34000.1">
    <property type="protein sequence ID" value="PPA34000.1"/>
    <property type="gene ID" value="WBGene00272369"/>
</dbReference>
<feature type="region of interest" description="Disordered" evidence="1">
    <location>
        <begin position="1"/>
        <end position="36"/>
    </location>
</feature>
<dbReference type="Proteomes" id="UP000005239">
    <property type="component" value="Unassembled WGS sequence"/>
</dbReference>
<evidence type="ECO:0000313" key="2">
    <source>
        <dbReference type="EnsemblMetazoa" id="PPA34000.1"/>
    </source>
</evidence>
<organism evidence="2 3">
    <name type="scientific">Pristionchus pacificus</name>
    <name type="common">Parasitic nematode worm</name>
    <dbReference type="NCBI Taxonomy" id="54126"/>
    <lineage>
        <taxon>Eukaryota</taxon>
        <taxon>Metazoa</taxon>
        <taxon>Ecdysozoa</taxon>
        <taxon>Nematoda</taxon>
        <taxon>Chromadorea</taxon>
        <taxon>Rhabditida</taxon>
        <taxon>Rhabditina</taxon>
        <taxon>Diplogasteromorpha</taxon>
        <taxon>Diplogasteroidea</taxon>
        <taxon>Neodiplogasteridae</taxon>
        <taxon>Pristionchus</taxon>
    </lineage>
</organism>